<dbReference type="Gene3D" id="1.20.1070.10">
    <property type="entry name" value="Rhodopsin 7-helix transmembrane proteins"/>
    <property type="match status" value="1"/>
</dbReference>
<evidence type="ECO:0000256" key="1">
    <source>
        <dbReference type="SAM" id="Phobius"/>
    </source>
</evidence>
<reference evidence="2" key="1">
    <citation type="submission" date="2023-08" db="EMBL/GenBank/DDBJ databases">
        <authorList>
            <person name="Alioto T."/>
            <person name="Alioto T."/>
            <person name="Gomez Garrido J."/>
        </authorList>
    </citation>
    <scope>NUCLEOTIDE SEQUENCE</scope>
</reference>
<keyword evidence="1" id="KW-1133">Transmembrane helix</keyword>
<protein>
    <submittedName>
        <fullName evidence="2">Rhodopsin, GQ-coupled-like</fullName>
    </submittedName>
</protein>
<name>A0AA36AJH8_OCTVU</name>
<dbReference type="Proteomes" id="UP001162480">
    <property type="component" value="Chromosome 2"/>
</dbReference>
<keyword evidence="1" id="KW-0472">Membrane</keyword>
<dbReference type="EMBL" id="OX597815">
    <property type="protein sequence ID" value="CAI9717355.1"/>
    <property type="molecule type" value="Genomic_DNA"/>
</dbReference>
<gene>
    <name evidence="2" type="ORF">OCTVUL_1B017712</name>
</gene>
<keyword evidence="1" id="KW-0812">Transmembrane</keyword>
<organism evidence="2 3">
    <name type="scientific">Octopus vulgaris</name>
    <name type="common">Common octopus</name>
    <dbReference type="NCBI Taxonomy" id="6645"/>
    <lineage>
        <taxon>Eukaryota</taxon>
        <taxon>Metazoa</taxon>
        <taxon>Spiralia</taxon>
        <taxon>Lophotrochozoa</taxon>
        <taxon>Mollusca</taxon>
        <taxon>Cephalopoda</taxon>
        <taxon>Coleoidea</taxon>
        <taxon>Octopodiformes</taxon>
        <taxon>Octopoda</taxon>
        <taxon>Incirrata</taxon>
        <taxon>Octopodidae</taxon>
        <taxon>Octopus</taxon>
    </lineage>
</organism>
<keyword evidence="3" id="KW-1185">Reference proteome</keyword>
<proteinExistence type="predicted"/>
<feature type="transmembrane region" description="Helical" evidence="1">
    <location>
        <begin position="28"/>
        <end position="48"/>
    </location>
</feature>
<evidence type="ECO:0000313" key="2">
    <source>
        <dbReference type="EMBL" id="CAI9717355.1"/>
    </source>
</evidence>
<accession>A0AA36AJH8</accession>
<evidence type="ECO:0000313" key="3">
    <source>
        <dbReference type="Proteomes" id="UP001162480"/>
    </source>
</evidence>
<dbReference type="SUPFAM" id="SSF81321">
    <property type="entry name" value="Family A G protein-coupled receptor-like"/>
    <property type="match status" value="1"/>
</dbReference>
<sequence>MLLAIALERYQKVCRPTKFQFSKFQGRILTFVINFCSLAFSLPVIWAIRIDAPDFEYKLNIQDMNFLKSSTLNAIFPHFNLICNAN</sequence>
<dbReference type="AlphaFoldDB" id="A0AA36AJH8"/>